<reference evidence="1 2" key="1">
    <citation type="journal article" date="2020" name="ISME J.">
        <title>Uncovering the hidden diversity of litter-decomposition mechanisms in mushroom-forming fungi.</title>
        <authorList>
            <person name="Floudas D."/>
            <person name="Bentzer J."/>
            <person name="Ahren D."/>
            <person name="Johansson T."/>
            <person name="Persson P."/>
            <person name="Tunlid A."/>
        </authorList>
    </citation>
    <scope>NUCLEOTIDE SEQUENCE [LARGE SCALE GENOMIC DNA]</scope>
    <source>
        <strain evidence="1 2">CBS 291.85</strain>
    </source>
</reference>
<dbReference type="Gene3D" id="3.80.10.10">
    <property type="entry name" value="Ribonuclease Inhibitor"/>
    <property type="match status" value="1"/>
</dbReference>
<evidence type="ECO:0000313" key="1">
    <source>
        <dbReference type="EMBL" id="KAF5355360.1"/>
    </source>
</evidence>
<protein>
    <recommendedName>
        <fullName evidence="3">F-box domain-containing protein</fullName>
    </recommendedName>
</protein>
<dbReference type="AlphaFoldDB" id="A0A8H5FZF3"/>
<dbReference type="Proteomes" id="UP000559256">
    <property type="component" value="Unassembled WGS sequence"/>
</dbReference>
<dbReference type="Gene3D" id="1.20.1280.50">
    <property type="match status" value="1"/>
</dbReference>
<gene>
    <name evidence="1" type="ORF">D9758_006111</name>
</gene>
<accession>A0A8H5FZF3</accession>
<dbReference type="InterPro" id="IPR032675">
    <property type="entry name" value="LRR_dom_sf"/>
</dbReference>
<dbReference type="SUPFAM" id="SSF52047">
    <property type="entry name" value="RNI-like"/>
    <property type="match status" value="1"/>
</dbReference>
<dbReference type="EMBL" id="JAACJM010000057">
    <property type="protein sequence ID" value="KAF5355360.1"/>
    <property type="molecule type" value="Genomic_DNA"/>
</dbReference>
<proteinExistence type="predicted"/>
<organism evidence="1 2">
    <name type="scientific">Tetrapyrgos nigripes</name>
    <dbReference type="NCBI Taxonomy" id="182062"/>
    <lineage>
        <taxon>Eukaryota</taxon>
        <taxon>Fungi</taxon>
        <taxon>Dikarya</taxon>
        <taxon>Basidiomycota</taxon>
        <taxon>Agaricomycotina</taxon>
        <taxon>Agaricomycetes</taxon>
        <taxon>Agaricomycetidae</taxon>
        <taxon>Agaricales</taxon>
        <taxon>Marasmiineae</taxon>
        <taxon>Marasmiaceae</taxon>
        <taxon>Tetrapyrgos</taxon>
    </lineage>
</organism>
<comment type="caution">
    <text evidence="1">The sequence shown here is derived from an EMBL/GenBank/DDBJ whole genome shotgun (WGS) entry which is preliminary data.</text>
</comment>
<keyword evidence="2" id="KW-1185">Reference proteome</keyword>
<evidence type="ECO:0000313" key="2">
    <source>
        <dbReference type="Proteomes" id="UP000559256"/>
    </source>
</evidence>
<dbReference type="OrthoDB" id="3365698at2759"/>
<sequence>MTTATTTLDSPFSHLLSSNYAASDSDVPLVKAIITSSSDTLRRLNSEVQKLQTALRELEQKRNSVQTWIDAHRALLSPSRRLPAELLSEIFVHCLPRDRNPNCSQSEAPILLGRVCKTWRQVSLSTPYLWASIHIVIPIRASRSVILSWIDARREGVETWLGRSGSLPLSISVTEYTLTSYGPRDDSVLEHIRLFLDCVFRRSSRWHTVQLHLDEDCTSVLSECWPWGGTKELPLLHTFKLLLPVGRWHSYPQFELKWLAKAPRLQRLSLRHGDSGGLLEQHFAWAQISHLEFQQTRDIRLSSIIKVLRQCSLLQSLTVSGLGSRVDTLPDSIQTITLPSLRSLSVAGQIGLTDSANPVDVRNIFAYLDAPALRCLRVTVASTRTSFGCIPFVGLLGPGNQIEELDIHIQYDLLGNILSLLPNLSIARIRSSLLDDTLLHRLTPSPDQDEPLCPSLMQLYLLGYISITNDEHLLDLARSRWNSATPPSSHTTARHGGIARLVSFHVLVNKYKQTPSLQDHLQELRTQGMDIIFAYWEETRVGPSYGQVADEDNIDPYITYSRYSDQILSEVRRKHSWWFWH</sequence>
<evidence type="ECO:0008006" key="3">
    <source>
        <dbReference type="Google" id="ProtNLM"/>
    </source>
</evidence>
<name>A0A8H5FZF3_9AGAR</name>